<keyword evidence="2" id="KW-1185">Reference proteome</keyword>
<sequence>MTEIVGKVSDTQMLRQAIPLILKEKFKEGATFEELWAELFKDKKLAKVMINTDKKPRLGLLQGLSNRIKDGKEENLMLVKKEDGKNYFMYFDNSLEKQVKLTQNYLSSFRNINFDKETKLDKNKEDLLKEQIELLKKLEEINKKLVI</sequence>
<evidence type="ECO:0000313" key="2">
    <source>
        <dbReference type="Proteomes" id="UP000287857"/>
    </source>
</evidence>
<gene>
    <name evidence="1" type="ORF">CBF37_02810</name>
</gene>
<reference evidence="1 2" key="1">
    <citation type="submission" date="2017-05" db="EMBL/GenBank/DDBJ databases">
        <title>Vagococcus spp. assemblies.</title>
        <authorList>
            <person name="Gulvik C.A."/>
        </authorList>
    </citation>
    <scope>NUCLEOTIDE SEQUENCE [LARGE SCALE GENOMIC DNA]</scope>
    <source>
        <strain evidence="1 2">SS1995</strain>
    </source>
</reference>
<evidence type="ECO:0000313" key="1">
    <source>
        <dbReference type="EMBL" id="RSU00245.1"/>
    </source>
</evidence>
<name>A0A430A1F8_9ENTE</name>
<dbReference type="EMBL" id="NGJS01000002">
    <property type="protein sequence ID" value="RSU00245.1"/>
    <property type="molecule type" value="Genomic_DNA"/>
</dbReference>
<organism evidence="1 2">
    <name type="scientific">Vagococcus vulneris</name>
    <dbReference type="NCBI Taxonomy" id="1977869"/>
    <lineage>
        <taxon>Bacteria</taxon>
        <taxon>Bacillati</taxon>
        <taxon>Bacillota</taxon>
        <taxon>Bacilli</taxon>
        <taxon>Lactobacillales</taxon>
        <taxon>Enterococcaceae</taxon>
        <taxon>Vagococcus</taxon>
    </lineage>
</organism>
<dbReference type="RefSeq" id="WP_125983197.1">
    <property type="nucleotide sequence ID" value="NZ_NGJS01000002.1"/>
</dbReference>
<proteinExistence type="predicted"/>
<accession>A0A430A1F8</accession>
<dbReference type="OrthoDB" id="9847512at2"/>
<dbReference type="Proteomes" id="UP000287857">
    <property type="component" value="Unassembled WGS sequence"/>
</dbReference>
<dbReference type="AlphaFoldDB" id="A0A430A1F8"/>
<comment type="caution">
    <text evidence="1">The sequence shown here is derived from an EMBL/GenBank/DDBJ whole genome shotgun (WGS) entry which is preliminary data.</text>
</comment>
<protein>
    <submittedName>
        <fullName evidence="1">Uncharacterized protein</fullName>
    </submittedName>
</protein>